<dbReference type="OrthoDB" id="9794948at2"/>
<dbReference type="InterPro" id="IPR012349">
    <property type="entry name" value="Split_barrel_FMN-bd"/>
</dbReference>
<sequence>MHQPRTFVETDLAALDALVGRDNFITLVTVSDGHAEANHLPVLYHRDGDRVQLQGHVSRANPVRRTAGRCLAIVHGPNAYVSPGWYPDKEEEARVPTWNYAVAHLEGVLEFFTDEGALAGIVDRLSLQHEAAVGSDWRFEMDREDHRNQLRGIVGFRVEVARITMKFKLNQNHPQANRVAVSDQLAISARESSRDTAELMRARLAAPIAGD</sequence>
<reference evidence="1 2" key="1">
    <citation type="submission" date="2013-08" db="EMBL/GenBank/DDBJ databases">
        <title>Genome sequencing of Lysobacter.</title>
        <authorList>
            <person name="Zhang S."/>
            <person name="Wang G."/>
        </authorList>
    </citation>
    <scope>NUCLEOTIDE SEQUENCE [LARGE SCALE GENOMIC DNA]</scope>
    <source>
        <strain evidence="1 2">GH1-9</strain>
    </source>
</reference>
<dbReference type="eggNOG" id="COG2808">
    <property type="taxonomic scope" value="Bacteria"/>
</dbReference>
<dbReference type="PANTHER" id="PTHR35802">
    <property type="entry name" value="PROTEASE SYNTHASE AND SPORULATION PROTEIN PAI 2"/>
    <property type="match status" value="1"/>
</dbReference>
<name>A0A0A0EVP0_9GAMM</name>
<dbReference type="PIRSF" id="PIRSF010372">
    <property type="entry name" value="PaiB"/>
    <property type="match status" value="1"/>
</dbReference>
<proteinExistence type="predicted"/>
<evidence type="ECO:0000313" key="1">
    <source>
        <dbReference type="EMBL" id="KGM54991.1"/>
    </source>
</evidence>
<dbReference type="Pfam" id="PF04299">
    <property type="entry name" value="FMN_bind_2"/>
    <property type="match status" value="1"/>
</dbReference>
<evidence type="ECO:0000313" key="2">
    <source>
        <dbReference type="Proteomes" id="UP000029998"/>
    </source>
</evidence>
<dbReference type="EMBL" id="AVPU01000008">
    <property type="protein sequence ID" value="KGM54991.1"/>
    <property type="molecule type" value="Genomic_DNA"/>
</dbReference>
<accession>A0A0A0EVP0</accession>
<dbReference type="InterPro" id="IPR007396">
    <property type="entry name" value="TR_PAI2-type"/>
</dbReference>
<organism evidence="1 2">
    <name type="scientific">Lysobacter daejeonensis GH1-9</name>
    <dbReference type="NCBI Taxonomy" id="1385517"/>
    <lineage>
        <taxon>Bacteria</taxon>
        <taxon>Pseudomonadati</taxon>
        <taxon>Pseudomonadota</taxon>
        <taxon>Gammaproteobacteria</taxon>
        <taxon>Lysobacterales</taxon>
        <taxon>Lysobacteraceae</taxon>
        <taxon>Aerolutibacter</taxon>
    </lineage>
</organism>
<protein>
    <submittedName>
        <fullName evidence="1">Regulatory protein</fullName>
    </submittedName>
</protein>
<dbReference type="AlphaFoldDB" id="A0A0A0EVP0"/>
<dbReference type="RefSeq" id="WP_036136202.1">
    <property type="nucleotide sequence ID" value="NZ_AVPU01000008.1"/>
</dbReference>
<dbReference type="SUPFAM" id="SSF50475">
    <property type="entry name" value="FMN-binding split barrel"/>
    <property type="match status" value="1"/>
</dbReference>
<comment type="caution">
    <text evidence="1">The sequence shown here is derived from an EMBL/GenBank/DDBJ whole genome shotgun (WGS) entry which is preliminary data.</text>
</comment>
<keyword evidence="2" id="KW-1185">Reference proteome</keyword>
<gene>
    <name evidence="1" type="ORF">N800_01545</name>
</gene>
<dbReference type="Gene3D" id="2.30.110.10">
    <property type="entry name" value="Electron Transport, Fmn-binding Protein, Chain A"/>
    <property type="match status" value="1"/>
</dbReference>
<dbReference type="Proteomes" id="UP000029998">
    <property type="component" value="Unassembled WGS sequence"/>
</dbReference>
<dbReference type="STRING" id="1385517.N800_01545"/>
<dbReference type="PANTHER" id="PTHR35802:SF1">
    <property type="entry name" value="PROTEASE SYNTHASE AND SPORULATION PROTEIN PAI 2"/>
    <property type="match status" value="1"/>
</dbReference>